<dbReference type="SUPFAM" id="SSF54637">
    <property type="entry name" value="Thioesterase/thiol ester dehydrase-isomerase"/>
    <property type="match status" value="1"/>
</dbReference>
<dbReference type="InterPro" id="IPR003736">
    <property type="entry name" value="PAAI_dom"/>
</dbReference>
<dbReference type="PANTHER" id="PTHR21660">
    <property type="entry name" value="THIOESTERASE SUPERFAMILY MEMBER-RELATED"/>
    <property type="match status" value="1"/>
</dbReference>
<name>A0A9N8VJS9_9GLOM</name>
<reference evidence="4" key="1">
    <citation type="submission" date="2021-06" db="EMBL/GenBank/DDBJ databases">
        <authorList>
            <person name="Kallberg Y."/>
            <person name="Tangrot J."/>
            <person name="Rosling A."/>
        </authorList>
    </citation>
    <scope>NUCLEOTIDE SEQUENCE</scope>
    <source>
        <strain evidence="4">MT106</strain>
    </source>
</reference>
<organism evidence="4 5">
    <name type="scientific">Ambispora gerdemannii</name>
    <dbReference type="NCBI Taxonomy" id="144530"/>
    <lineage>
        <taxon>Eukaryota</taxon>
        <taxon>Fungi</taxon>
        <taxon>Fungi incertae sedis</taxon>
        <taxon>Mucoromycota</taxon>
        <taxon>Glomeromycotina</taxon>
        <taxon>Glomeromycetes</taxon>
        <taxon>Archaeosporales</taxon>
        <taxon>Ambisporaceae</taxon>
        <taxon>Ambispora</taxon>
    </lineage>
</organism>
<evidence type="ECO:0000313" key="5">
    <source>
        <dbReference type="Proteomes" id="UP000789831"/>
    </source>
</evidence>
<dbReference type="NCBIfam" id="TIGR00369">
    <property type="entry name" value="unchar_dom_1"/>
    <property type="match status" value="1"/>
</dbReference>
<keyword evidence="5" id="KW-1185">Reference proteome</keyword>
<comment type="caution">
    <text evidence="4">The sequence shown here is derived from an EMBL/GenBank/DDBJ whole genome shotgun (WGS) entry which is preliminary data.</text>
</comment>
<proteinExistence type="inferred from homology"/>
<dbReference type="OrthoDB" id="2437323at2759"/>
<dbReference type="InterPro" id="IPR029069">
    <property type="entry name" value="HotDog_dom_sf"/>
</dbReference>
<dbReference type="Proteomes" id="UP000789831">
    <property type="component" value="Unassembled WGS sequence"/>
</dbReference>
<dbReference type="EMBL" id="CAJVPL010000165">
    <property type="protein sequence ID" value="CAG8457989.1"/>
    <property type="molecule type" value="Genomic_DNA"/>
</dbReference>
<gene>
    <name evidence="4" type="ORF">AGERDE_LOCUS2099</name>
</gene>
<sequence length="159" mass="17586">MSNTKKSNNSFTNEKNEANIRIEKWIEFGKDYPKSFLKEFWSRMRKISATETKSVFEFDVTEEECNLLGNLHGGCIASIVDTLSVATLMGNKNGWTGVSTDLTVSYVSTAFPGDIIRVECSLSSVGKKFANMTVVIRNNGTGKVVAIGQNTLFNDLLIL</sequence>
<dbReference type="AlphaFoldDB" id="A0A9N8VJS9"/>
<accession>A0A9N8VJS9</accession>
<dbReference type="PANTHER" id="PTHR21660:SF1">
    <property type="entry name" value="ACYL-COENZYME A THIOESTERASE 13"/>
    <property type="match status" value="1"/>
</dbReference>
<dbReference type="Gene3D" id="3.10.129.10">
    <property type="entry name" value="Hotdog Thioesterase"/>
    <property type="match status" value="1"/>
</dbReference>
<dbReference type="InterPro" id="IPR006683">
    <property type="entry name" value="Thioestr_dom"/>
</dbReference>
<evidence type="ECO:0000313" key="4">
    <source>
        <dbReference type="EMBL" id="CAG8457989.1"/>
    </source>
</evidence>
<protein>
    <submittedName>
        <fullName evidence="4">87_t:CDS:1</fullName>
    </submittedName>
</protein>
<keyword evidence="2" id="KW-0378">Hydrolase</keyword>
<feature type="domain" description="Thioesterase" evidence="3">
    <location>
        <begin position="69"/>
        <end position="143"/>
    </location>
</feature>
<dbReference type="Pfam" id="PF03061">
    <property type="entry name" value="4HBT"/>
    <property type="match status" value="1"/>
</dbReference>
<evidence type="ECO:0000259" key="3">
    <source>
        <dbReference type="Pfam" id="PF03061"/>
    </source>
</evidence>
<comment type="similarity">
    <text evidence="1">Belongs to the thioesterase PaaI family.</text>
</comment>
<dbReference type="InterPro" id="IPR039298">
    <property type="entry name" value="ACOT13"/>
</dbReference>
<dbReference type="CDD" id="cd03443">
    <property type="entry name" value="PaaI_thioesterase"/>
    <property type="match status" value="1"/>
</dbReference>
<dbReference type="GO" id="GO:0047617">
    <property type="term" value="F:fatty acyl-CoA hydrolase activity"/>
    <property type="evidence" value="ECO:0007669"/>
    <property type="project" value="InterPro"/>
</dbReference>
<evidence type="ECO:0000256" key="2">
    <source>
        <dbReference type="ARBA" id="ARBA00022801"/>
    </source>
</evidence>
<evidence type="ECO:0000256" key="1">
    <source>
        <dbReference type="ARBA" id="ARBA00008324"/>
    </source>
</evidence>